<proteinExistence type="predicted"/>
<evidence type="ECO:0000313" key="4">
    <source>
        <dbReference type="Proteomes" id="UP000195755"/>
    </source>
</evidence>
<reference evidence="2 4" key="1">
    <citation type="submission" date="2017-06" db="EMBL/GenBank/DDBJ databases">
        <title>Streptomyces albireticuli Genome sequencing and assembly.</title>
        <authorList>
            <person name="Wang Y."/>
            <person name="Du B."/>
            <person name="Ding Y."/>
            <person name="Liu H."/>
            <person name="Hou Q."/>
            <person name="Liu K."/>
            <person name="Yao L."/>
            <person name="Wang C."/>
        </authorList>
    </citation>
    <scope>NUCLEOTIDE SEQUENCE [LARGE SCALE GENOMIC DNA]</scope>
    <source>
        <strain evidence="2 4">MDJK11</strain>
    </source>
</reference>
<dbReference type="AlphaFoldDB" id="A0A1Z2L4T0"/>
<evidence type="ECO:0000313" key="3">
    <source>
        <dbReference type="EMBL" id="PAU50134.1"/>
    </source>
</evidence>
<evidence type="ECO:0000256" key="1">
    <source>
        <dbReference type="SAM" id="MobiDB-lite"/>
    </source>
</evidence>
<protein>
    <submittedName>
        <fullName evidence="3">MFS transporter</fullName>
    </submittedName>
</protein>
<name>A0A1Z2L4T0_9ACTN</name>
<dbReference type="EMBL" id="CP021744">
    <property type="protein sequence ID" value="ARZ69304.1"/>
    <property type="molecule type" value="Genomic_DNA"/>
</dbReference>
<dbReference type="OrthoDB" id="3213425at2"/>
<dbReference type="EMBL" id="NSJV01000082">
    <property type="protein sequence ID" value="PAU50134.1"/>
    <property type="molecule type" value="Genomic_DNA"/>
</dbReference>
<dbReference type="KEGG" id="salj:SMD11_3679"/>
<reference evidence="3 5" key="2">
    <citation type="submission" date="2017-08" db="EMBL/GenBank/DDBJ databases">
        <title>Genome sequence of Streptomyces albireticuli NRRL B-1670.</title>
        <authorList>
            <person name="Graham D.E."/>
            <person name="Mahan K.M."/>
            <person name="Klingeman D.M."/>
            <person name="Hettich R.L."/>
            <person name="Parry R.J."/>
            <person name="Spain J.C."/>
        </authorList>
    </citation>
    <scope>NUCLEOTIDE SEQUENCE [LARGE SCALE GENOMIC DNA]</scope>
    <source>
        <strain evidence="3 5">NRRL B-1670</strain>
    </source>
</reference>
<feature type="region of interest" description="Disordered" evidence="1">
    <location>
        <begin position="166"/>
        <end position="185"/>
    </location>
</feature>
<sequence length="482" mass="51678">MSREPRGPNEKLGTVLVLAGISNAGLARRVNDLGAQRGLTLRYDKTSVARWVSKGMVPQGAAPHLIAAAIASKLGRPVPLHEIGLADADPAPEVGLAFPRDVGQAVRSATELYRLDLAGRRGGGGIWQSLAGSFSVSAYATPASRWLITPADSSVAREAHQVAKEAEVGGGSEGGAPQRVGHSDVTKLREAAEDARRWDSKYGGGDWRSSMVPECLRVDAAPLLLGSYSDEVGRALFGATAELTRLAGWMAFDTGQQEAAQRYYIQALRLARAAADVPLGGYVLASMSLQATYRGFADEGVDLAQAALERNRGLATARTMSFFRLVEARAQAKAGDAPACGTALKAAEGWLERARAGDPDPSWLDFYSQERFAADAAECYRDLRMPRQVQRFTEQALARPTEEFVRSHGLRLVVSAVAELESGNLDAACAAGTRAVEVAGRISSARTTEYVRDLLHRLEPYGDEPRVVELRERARPLLVSLG</sequence>
<gene>
    <name evidence="3" type="ORF">CK936_04180</name>
    <name evidence="2" type="ORF">SMD11_3679</name>
</gene>
<dbReference type="Proteomes" id="UP000218944">
    <property type="component" value="Unassembled WGS sequence"/>
</dbReference>
<dbReference type="Proteomes" id="UP000195755">
    <property type="component" value="Chromosome"/>
</dbReference>
<evidence type="ECO:0000313" key="5">
    <source>
        <dbReference type="Proteomes" id="UP000218944"/>
    </source>
</evidence>
<dbReference type="RefSeq" id="WP_087927442.1">
    <property type="nucleotide sequence ID" value="NZ_CP021744.1"/>
</dbReference>
<keyword evidence="5" id="KW-1185">Reference proteome</keyword>
<evidence type="ECO:0000313" key="2">
    <source>
        <dbReference type="EMBL" id="ARZ69304.1"/>
    </source>
</evidence>
<organism evidence="2 4">
    <name type="scientific">Streptomyces albireticuli</name>
    <dbReference type="NCBI Taxonomy" id="1940"/>
    <lineage>
        <taxon>Bacteria</taxon>
        <taxon>Bacillati</taxon>
        <taxon>Actinomycetota</taxon>
        <taxon>Actinomycetes</taxon>
        <taxon>Kitasatosporales</taxon>
        <taxon>Streptomycetaceae</taxon>
        <taxon>Streptomyces</taxon>
    </lineage>
</organism>
<accession>A0A1Z2L4T0</accession>